<dbReference type="Proteomes" id="UP000321051">
    <property type="component" value="Unassembled WGS sequence"/>
</dbReference>
<evidence type="ECO:0000313" key="7">
    <source>
        <dbReference type="Proteomes" id="UP000321051"/>
    </source>
</evidence>
<evidence type="ECO:0000256" key="1">
    <source>
        <dbReference type="ARBA" id="ARBA00023239"/>
    </source>
</evidence>
<comment type="caution">
    <text evidence="6">The sequence shown here is derived from an EMBL/GenBank/DDBJ whole genome shotgun (WGS) entry which is preliminary data.</text>
</comment>
<dbReference type="Pfam" id="PF00701">
    <property type="entry name" value="DHDPS"/>
    <property type="match status" value="1"/>
</dbReference>
<dbReference type="GO" id="GO:0019262">
    <property type="term" value="P:N-acetylneuraminate catabolic process"/>
    <property type="evidence" value="ECO:0007669"/>
    <property type="project" value="TreeGrafter"/>
</dbReference>
<feature type="binding site" evidence="5">
    <location>
        <position position="202"/>
    </location>
    <ligand>
        <name>pyruvate</name>
        <dbReference type="ChEBI" id="CHEBI:15361"/>
    </ligand>
</feature>
<dbReference type="PIRSF" id="PIRSF001365">
    <property type="entry name" value="DHDPS"/>
    <property type="match status" value="1"/>
</dbReference>
<dbReference type="SUPFAM" id="SSF51569">
    <property type="entry name" value="Aldolase"/>
    <property type="match status" value="1"/>
</dbReference>
<dbReference type="Gene3D" id="3.20.20.70">
    <property type="entry name" value="Aldolase class I"/>
    <property type="match status" value="1"/>
</dbReference>
<evidence type="ECO:0000256" key="5">
    <source>
        <dbReference type="PIRSR" id="PIRSR001365-2"/>
    </source>
</evidence>
<sequence length="289" mass="32746">MNGIFSALVVPFDEHGEIIEKGLREVVRHNIDVQQIDGLYVNGSTGENFLMNTEQKKQVFRIVQEESQGAITLIAQIGSLDIYEAIDLGIYARDLGYDSLSAVTPYYYPFSFEEIKNYYLTLVKETNHKMIIYSIPALTGVHMNMNQFDELLQEEQIIGVKYTAGDFFLLERLRQRYPNKMIFSGFDEMLIHGTVSGVDGAIGSTYNVNGRKARRIFELAQEGNVAEAYQLQHETNDLIESLLDIGIYQAIKGILREQGVQAGLCKAPLTPRHNVDTTTMQQLIKKHQL</sequence>
<dbReference type="PANTHER" id="PTHR42849">
    <property type="entry name" value="N-ACETYLNEURAMINATE LYASE"/>
    <property type="match status" value="1"/>
</dbReference>
<organism evidence="6 7">
    <name type="scientific">Marinococcus halophilus</name>
    <dbReference type="NCBI Taxonomy" id="1371"/>
    <lineage>
        <taxon>Bacteria</taxon>
        <taxon>Bacillati</taxon>
        <taxon>Bacillota</taxon>
        <taxon>Bacilli</taxon>
        <taxon>Bacillales</taxon>
        <taxon>Bacillaceae</taxon>
        <taxon>Marinococcus</taxon>
    </lineage>
</organism>
<keyword evidence="2" id="KW-0704">Schiff base</keyword>
<evidence type="ECO:0000313" key="6">
    <source>
        <dbReference type="EMBL" id="GEK59464.1"/>
    </source>
</evidence>
<dbReference type="InterPro" id="IPR020624">
    <property type="entry name" value="Schiff_base-form_aldolases_CS"/>
</dbReference>
<evidence type="ECO:0000256" key="3">
    <source>
        <dbReference type="PIRNR" id="PIRNR001365"/>
    </source>
</evidence>
<gene>
    <name evidence="6" type="primary">nanA</name>
    <name evidence="6" type="ORF">MHA01_23690</name>
</gene>
<dbReference type="PRINTS" id="PR00146">
    <property type="entry name" value="DHPICSNTHASE"/>
</dbReference>
<evidence type="ECO:0000256" key="4">
    <source>
        <dbReference type="PIRSR" id="PIRSR001365-1"/>
    </source>
</evidence>
<reference evidence="6 7" key="1">
    <citation type="submission" date="2019-07" db="EMBL/GenBank/DDBJ databases">
        <title>Whole genome shotgun sequence of Marinococcus halophilus NBRC 102359.</title>
        <authorList>
            <person name="Hosoyama A."/>
            <person name="Uohara A."/>
            <person name="Ohji S."/>
            <person name="Ichikawa N."/>
        </authorList>
    </citation>
    <scope>NUCLEOTIDE SEQUENCE [LARGE SCALE GENOMIC DNA]</scope>
    <source>
        <strain evidence="6 7">NBRC 102359</strain>
    </source>
</reference>
<dbReference type="AlphaFoldDB" id="A0A510Y7W6"/>
<feature type="active site" description="Schiff-base intermediate with substrate" evidence="4">
    <location>
        <position position="161"/>
    </location>
</feature>
<dbReference type="NCBIfam" id="NF003164">
    <property type="entry name" value="PRK04147.1"/>
    <property type="match status" value="1"/>
</dbReference>
<dbReference type="OrthoDB" id="9782828at2"/>
<name>A0A510Y7W6_MARHA</name>
<feature type="active site" description="Proton donor/acceptor" evidence="4">
    <location>
        <position position="133"/>
    </location>
</feature>
<dbReference type="RefSeq" id="WP_094908666.1">
    <property type="nucleotide sequence ID" value="NZ_BJUN01000014.1"/>
</dbReference>
<dbReference type="EMBL" id="BJUN01000014">
    <property type="protein sequence ID" value="GEK59464.1"/>
    <property type="molecule type" value="Genomic_DNA"/>
</dbReference>
<dbReference type="SMART" id="SM01130">
    <property type="entry name" value="DHDPS"/>
    <property type="match status" value="1"/>
</dbReference>
<dbReference type="GO" id="GO:0005829">
    <property type="term" value="C:cytosol"/>
    <property type="evidence" value="ECO:0007669"/>
    <property type="project" value="TreeGrafter"/>
</dbReference>
<dbReference type="PROSITE" id="PS00665">
    <property type="entry name" value="DHDPS_1"/>
    <property type="match status" value="1"/>
</dbReference>
<keyword evidence="7" id="KW-1185">Reference proteome</keyword>
<dbReference type="InterPro" id="IPR020625">
    <property type="entry name" value="Schiff_base-form_aldolases_AS"/>
</dbReference>
<evidence type="ECO:0000256" key="2">
    <source>
        <dbReference type="ARBA" id="ARBA00023270"/>
    </source>
</evidence>
<dbReference type="PANTHER" id="PTHR42849:SF1">
    <property type="entry name" value="N-ACETYLNEURAMINATE LYASE"/>
    <property type="match status" value="1"/>
</dbReference>
<comment type="similarity">
    <text evidence="3">Belongs to the DapA family.</text>
</comment>
<proteinExistence type="inferred from homology"/>
<protein>
    <submittedName>
        <fullName evidence="6">N-acetylneuraminate lyase</fullName>
    </submittedName>
</protein>
<accession>A0A510Y7W6</accession>
<dbReference type="InterPro" id="IPR013785">
    <property type="entry name" value="Aldolase_TIM"/>
</dbReference>
<dbReference type="GO" id="GO:0008747">
    <property type="term" value="F:N-acetylneuraminate lyase activity"/>
    <property type="evidence" value="ECO:0007669"/>
    <property type="project" value="TreeGrafter"/>
</dbReference>
<dbReference type="InterPro" id="IPR002220">
    <property type="entry name" value="DapA-like"/>
</dbReference>
<dbReference type="PROSITE" id="PS00666">
    <property type="entry name" value="DHDPS_2"/>
    <property type="match status" value="1"/>
</dbReference>
<keyword evidence="1 3" id="KW-0456">Lyase</keyword>
<feature type="binding site" evidence="5">
    <location>
        <position position="45"/>
    </location>
    <ligand>
        <name>pyruvate</name>
        <dbReference type="ChEBI" id="CHEBI:15361"/>
    </ligand>
</feature>